<feature type="region of interest" description="Disordered" evidence="1">
    <location>
        <begin position="7"/>
        <end position="36"/>
    </location>
</feature>
<dbReference type="RefSeq" id="WP_187265722.1">
    <property type="nucleotide sequence ID" value="NZ_JBHUEJ010000027.1"/>
</dbReference>
<accession>A0ABW4KUF1</accession>
<evidence type="ECO:0000256" key="1">
    <source>
        <dbReference type="SAM" id="MobiDB-lite"/>
    </source>
</evidence>
<dbReference type="Pfam" id="PF13682">
    <property type="entry name" value="CZB"/>
    <property type="match status" value="1"/>
</dbReference>
<name>A0ABW4KUF1_9BURK</name>
<dbReference type="Proteomes" id="UP001597304">
    <property type="component" value="Unassembled WGS sequence"/>
</dbReference>
<sequence length="184" mass="20048">MGILSWITGQSSHATSPTPPPQRARSAPPAETRPLPTVDTAKADHAAPAVDANGRSMVAGGLDFVSAIHAHQQWKTRLSIYVRNESSEKLDYRAICRDDQCVLGRWINGEAGVKFGHLPSFGELKVAHGMFHLAAGRVIQLHDEDKSSEAMQLLRQGEYPRHSIKVMGLLSALYTEVEQSGQAV</sequence>
<feature type="domain" description="Chemoreceptor zinc-binding" evidence="2">
    <location>
        <begin position="71"/>
        <end position="139"/>
    </location>
</feature>
<organism evidence="3 4">
    <name type="scientific">Ottowia flava</name>
    <dbReference type="NCBI Taxonomy" id="2675430"/>
    <lineage>
        <taxon>Bacteria</taxon>
        <taxon>Pseudomonadati</taxon>
        <taxon>Pseudomonadota</taxon>
        <taxon>Betaproteobacteria</taxon>
        <taxon>Burkholderiales</taxon>
        <taxon>Comamonadaceae</taxon>
        <taxon>Ottowia</taxon>
    </lineage>
</organism>
<evidence type="ECO:0000313" key="3">
    <source>
        <dbReference type="EMBL" id="MFD1711424.1"/>
    </source>
</evidence>
<comment type="caution">
    <text evidence="3">The sequence shown here is derived from an EMBL/GenBank/DDBJ whole genome shotgun (WGS) entry which is preliminary data.</text>
</comment>
<keyword evidence="4" id="KW-1185">Reference proteome</keyword>
<proteinExistence type="predicted"/>
<protein>
    <submittedName>
        <fullName evidence="3">CZB domain-containing protein</fullName>
    </submittedName>
</protein>
<evidence type="ECO:0000313" key="4">
    <source>
        <dbReference type="Proteomes" id="UP001597304"/>
    </source>
</evidence>
<gene>
    <name evidence="3" type="ORF">ACFSF0_12455</name>
</gene>
<evidence type="ECO:0000259" key="2">
    <source>
        <dbReference type="Pfam" id="PF13682"/>
    </source>
</evidence>
<dbReference type="Gene3D" id="1.20.120.30">
    <property type="entry name" value="Aspartate receptor, ligand-binding domain"/>
    <property type="match status" value="1"/>
</dbReference>
<dbReference type="EMBL" id="JBHUEJ010000027">
    <property type="protein sequence ID" value="MFD1711424.1"/>
    <property type="molecule type" value="Genomic_DNA"/>
</dbReference>
<reference evidence="4" key="1">
    <citation type="journal article" date="2019" name="Int. J. Syst. Evol. Microbiol.">
        <title>The Global Catalogue of Microorganisms (GCM) 10K type strain sequencing project: providing services to taxonomists for standard genome sequencing and annotation.</title>
        <authorList>
            <consortium name="The Broad Institute Genomics Platform"/>
            <consortium name="The Broad Institute Genome Sequencing Center for Infectious Disease"/>
            <person name="Wu L."/>
            <person name="Ma J."/>
        </authorList>
    </citation>
    <scope>NUCLEOTIDE SEQUENCE [LARGE SCALE GENOMIC DNA]</scope>
    <source>
        <strain evidence="4">LMG 29247</strain>
    </source>
</reference>
<dbReference type="InterPro" id="IPR025991">
    <property type="entry name" value="Chemoreceptor_zinc-bind_dom"/>
</dbReference>